<dbReference type="InterPro" id="IPR025707">
    <property type="entry name" value="DNA_bp_PD1"/>
</dbReference>
<dbReference type="PIRSF" id="PIRSF016702">
    <property type="entry name" value="DNA_bp_PD1"/>
    <property type="match status" value="1"/>
</dbReference>
<dbReference type="CDD" id="cd11378">
    <property type="entry name" value="DUF296"/>
    <property type="match status" value="1"/>
</dbReference>
<dbReference type="PANTHER" id="PTHR34988">
    <property type="entry name" value="PROTEIN, PUTATIVE-RELATED"/>
    <property type="match status" value="1"/>
</dbReference>
<dbReference type="Pfam" id="PF03479">
    <property type="entry name" value="PCC"/>
    <property type="match status" value="1"/>
</dbReference>
<dbReference type="SUPFAM" id="SSF117856">
    <property type="entry name" value="AF0104/ALDC/Ptd012-like"/>
    <property type="match status" value="1"/>
</dbReference>
<dbReference type="Proteomes" id="UP001500339">
    <property type="component" value="Unassembled WGS sequence"/>
</dbReference>
<keyword evidence="3" id="KW-1185">Reference proteome</keyword>
<gene>
    <name evidence="2" type="ORF">GCM10008905_29480</name>
</gene>
<dbReference type="InterPro" id="IPR005175">
    <property type="entry name" value="PPC_dom"/>
</dbReference>
<dbReference type="EMBL" id="BAAACF010000006">
    <property type="protein sequence ID" value="GAA0729478.1"/>
    <property type="molecule type" value="Genomic_DNA"/>
</dbReference>
<evidence type="ECO:0000259" key="1">
    <source>
        <dbReference type="PROSITE" id="PS51742"/>
    </source>
</evidence>
<protein>
    <recommendedName>
        <fullName evidence="1">PPC domain-containing protein</fullName>
    </recommendedName>
</protein>
<sequence>MDYRRFGDKYLIRLDKGEEIIESIKEICMKEKIKLASITGIGATNDITIGIYELDKKYYNKQSFHEDFEITSLTGNVILSGDEIIPHIHVNISDKDFKVRGGHLNSAIISVTCEIVLNAIEGEASKYLNEEIGIKLIKF</sequence>
<proteinExistence type="predicted"/>
<dbReference type="RefSeq" id="WP_343770893.1">
    <property type="nucleotide sequence ID" value="NZ_BAAACF010000006.1"/>
</dbReference>
<name>A0ABN1J5Q2_9CLOT</name>
<evidence type="ECO:0000313" key="3">
    <source>
        <dbReference type="Proteomes" id="UP001500339"/>
    </source>
</evidence>
<feature type="domain" description="PPC" evidence="1">
    <location>
        <begin position="4"/>
        <end position="139"/>
    </location>
</feature>
<dbReference type="PANTHER" id="PTHR34988:SF1">
    <property type="entry name" value="DNA-BINDING PROTEIN"/>
    <property type="match status" value="1"/>
</dbReference>
<comment type="caution">
    <text evidence="2">The sequence shown here is derived from an EMBL/GenBank/DDBJ whole genome shotgun (WGS) entry which is preliminary data.</text>
</comment>
<dbReference type="Gene3D" id="3.30.1330.80">
    <property type="entry name" value="Hypothetical protein, similar to alpha- acetolactate decarboxylase, domain 2"/>
    <property type="match status" value="1"/>
</dbReference>
<dbReference type="PROSITE" id="PS51742">
    <property type="entry name" value="PPC"/>
    <property type="match status" value="1"/>
</dbReference>
<evidence type="ECO:0000313" key="2">
    <source>
        <dbReference type="EMBL" id="GAA0729478.1"/>
    </source>
</evidence>
<accession>A0ABN1J5Q2</accession>
<organism evidence="2 3">
    <name type="scientific">Clostridium malenominatum</name>
    <dbReference type="NCBI Taxonomy" id="1539"/>
    <lineage>
        <taxon>Bacteria</taxon>
        <taxon>Bacillati</taxon>
        <taxon>Bacillota</taxon>
        <taxon>Clostridia</taxon>
        <taxon>Eubacteriales</taxon>
        <taxon>Clostridiaceae</taxon>
        <taxon>Clostridium</taxon>
    </lineage>
</organism>
<reference evidence="2 3" key="1">
    <citation type="journal article" date="2019" name="Int. J. Syst. Evol. Microbiol.">
        <title>The Global Catalogue of Microorganisms (GCM) 10K type strain sequencing project: providing services to taxonomists for standard genome sequencing and annotation.</title>
        <authorList>
            <consortium name="The Broad Institute Genomics Platform"/>
            <consortium name="The Broad Institute Genome Sequencing Center for Infectious Disease"/>
            <person name="Wu L."/>
            <person name="Ma J."/>
        </authorList>
    </citation>
    <scope>NUCLEOTIDE SEQUENCE [LARGE SCALE GENOMIC DNA]</scope>
    <source>
        <strain evidence="2 3">JCM 1405</strain>
    </source>
</reference>